<dbReference type="PANTHER" id="PTHR13986">
    <property type="entry name" value="PROTEIN LYSINE HYDROXYLATION COMPLEX COMPONENT"/>
    <property type="match status" value="1"/>
</dbReference>
<evidence type="ECO:0000259" key="4">
    <source>
        <dbReference type="Pfam" id="PF23557"/>
    </source>
</evidence>
<dbReference type="EMBL" id="WHWB01031965">
    <property type="protein sequence ID" value="KAJ7427378.1"/>
    <property type="molecule type" value="Genomic_DNA"/>
</dbReference>
<dbReference type="Proteomes" id="UP001145742">
    <property type="component" value="Unassembled WGS sequence"/>
</dbReference>
<dbReference type="InterPro" id="IPR052284">
    <property type="entry name" value="Collagen_mod_leprecan"/>
</dbReference>
<name>A0ABQ9DX09_9PASS</name>
<feature type="signal peptide" evidence="3">
    <location>
        <begin position="1"/>
        <end position="17"/>
    </location>
</feature>
<reference evidence="5" key="1">
    <citation type="submission" date="2019-10" db="EMBL/GenBank/DDBJ databases">
        <authorList>
            <person name="Soares A.E.R."/>
            <person name="Aleixo A."/>
            <person name="Schneider P."/>
            <person name="Miyaki C.Y."/>
            <person name="Schneider M.P."/>
            <person name="Mello C."/>
            <person name="Vasconcelos A.T.R."/>
        </authorList>
    </citation>
    <scope>NUCLEOTIDE SEQUENCE</scope>
    <source>
        <tissue evidence="5">Muscle</tissue>
    </source>
</reference>
<dbReference type="Pfam" id="PF23557">
    <property type="entry name" value="TPR_leprecan"/>
    <property type="match status" value="1"/>
</dbReference>
<evidence type="ECO:0000313" key="5">
    <source>
        <dbReference type="EMBL" id="KAJ7427378.1"/>
    </source>
</evidence>
<dbReference type="InterPro" id="IPR056585">
    <property type="entry name" value="Leprecan_dom"/>
</dbReference>
<gene>
    <name evidence="5" type="ORF">WISP_07640</name>
</gene>
<keyword evidence="1 3" id="KW-0732">Signal</keyword>
<proteinExistence type="predicted"/>
<evidence type="ECO:0000256" key="3">
    <source>
        <dbReference type="SAM" id="SignalP"/>
    </source>
</evidence>
<accession>A0ABQ9DX09</accession>
<keyword evidence="2" id="KW-0325">Glycoprotein</keyword>
<protein>
    <recommendedName>
        <fullName evidence="4">Leprecan-like alpha-helical domain-containing protein</fullName>
    </recommendedName>
</protein>
<feature type="chain" id="PRO_5046225003" description="Leprecan-like alpha-helical domain-containing protein" evidence="3">
    <location>
        <begin position="18"/>
        <end position="165"/>
    </location>
</feature>
<keyword evidence="6" id="KW-1185">Reference proteome</keyword>
<evidence type="ECO:0000313" key="6">
    <source>
        <dbReference type="Proteomes" id="UP001145742"/>
    </source>
</evidence>
<evidence type="ECO:0000256" key="1">
    <source>
        <dbReference type="ARBA" id="ARBA00022729"/>
    </source>
</evidence>
<organism evidence="5 6">
    <name type="scientific">Willisornis vidua</name>
    <name type="common">Xingu scale-backed antbird</name>
    <dbReference type="NCBI Taxonomy" id="1566151"/>
    <lineage>
        <taxon>Eukaryota</taxon>
        <taxon>Metazoa</taxon>
        <taxon>Chordata</taxon>
        <taxon>Craniata</taxon>
        <taxon>Vertebrata</taxon>
        <taxon>Euteleostomi</taxon>
        <taxon>Archelosauria</taxon>
        <taxon>Archosauria</taxon>
        <taxon>Dinosauria</taxon>
        <taxon>Saurischia</taxon>
        <taxon>Theropoda</taxon>
        <taxon>Coelurosauria</taxon>
        <taxon>Aves</taxon>
        <taxon>Neognathae</taxon>
        <taxon>Neoaves</taxon>
        <taxon>Telluraves</taxon>
        <taxon>Australaves</taxon>
        <taxon>Passeriformes</taxon>
        <taxon>Thamnophilidae</taxon>
        <taxon>Willisornis</taxon>
    </lineage>
</organism>
<comment type="caution">
    <text evidence="5">The sequence shown here is derived from an EMBL/GenBank/DDBJ whole genome shotgun (WGS) entry which is preliminary data.</text>
</comment>
<sequence length="165" mass="18179">MALLPLLLALLALLARAATPPEPVPVPVPIPTLAPADPPLPAQPPDVLFAAGTEAYARGDWPAVVLQMERALRARAAVRSRLVRCRLLCANATVRPAEGTEPQLDPVLRDLQFFRGLLRRAACLRGCGPVAPSRYRLGEELDREFGRRSPYNFLQVAYFKVRDQH</sequence>
<feature type="domain" description="Leprecan-like alpha-helical" evidence="4">
    <location>
        <begin position="44"/>
        <end position="162"/>
    </location>
</feature>
<evidence type="ECO:0000256" key="2">
    <source>
        <dbReference type="ARBA" id="ARBA00023180"/>
    </source>
</evidence>
<dbReference type="PANTHER" id="PTHR13986:SF3">
    <property type="entry name" value="CARTILAGE-ASSOCIATED PROTEIN"/>
    <property type="match status" value="1"/>
</dbReference>